<dbReference type="EMBL" id="LAZR01050270">
    <property type="protein sequence ID" value="KKK87734.1"/>
    <property type="molecule type" value="Genomic_DNA"/>
</dbReference>
<keyword evidence="1" id="KW-1133">Transmembrane helix</keyword>
<keyword evidence="1" id="KW-0812">Transmembrane</keyword>
<protein>
    <recommendedName>
        <fullName evidence="3">LITAF domain-containing protein</fullName>
    </recommendedName>
</protein>
<dbReference type="AlphaFoldDB" id="A0A0F9BAK5"/>
<comment type="caution">
    <text evidence="2">The sequence shown here is derived from an EMBL/GenBank/DDBJ whole genome shotgun (WGS) entry which is preliminary data.</text>
</comment>
<gene>
    <name evidence="2" type="ORF">LCGC14_2750300</name>
</gene>
<evidence type="ECO:0000256" key="1">
    <source>
        <dbReference type="SAM" id="Phobius"/>
    </source>
</evidence>
<keyword evidence="1" id="KW-0472">Membrane</keyword>
<feature type="transmembrane region" description="Helical" evidence="1">
    <location>
        <begin position="27"/>
        <end position="47"/>
    </location>
</feature>
<evidence type="ECO:0008006" key="3">
    <source>
        <dbReference type="Google" id="ProtNLM"/>
    </source>
</evidence>
<sequence length="67" mass="7733">MTDMRTTAFCPYCNQWRPFTKPTPNHILHLILTLATCSLWALIWALVAVVNAFEPFTCDFCGSRKLR</sequence>
<name>A0A0F9BAK5_9ZZZZ</name>
<proteinExistence type="predicted"/>
<evidence type="ECO:0000313" key="2">
    <source>
        <dbReference type="EMBL" id="KKK87734.1"/>
    </source>
</evidence>
<accession>A0A0F9BAK5</accession>
<reference evidence="2" key="1">
    <citation type="journal article" date="2015" name="Nature">
        <title>Complex archaea that bridge the gap between prokaryotes and eukaryotes.</title>
        <authorList>
            <person name="Spang A."/>
            <person name="Saw J.H."/>
            <person name="Jorgensen S.L."/>
            <person name="Zaremba-Niedzwiedzka K."/>
            <person name="Martijn J."/>
            <person name="Lind A.E."/>
            <person name="van Eijk R."/>
            <person name="Schleper C."/>
            <person name="Guy L."/>
            <person name="Ettema T.J."/>
        </authorList>
    </citation>
    <scope>NUCLEOTIDE SEQUENCE</scope>
</reference>
<organism evidence="2">
    <name type="scientific">marine sediment metagenome</name>
    <dbReference type="NCBI Taxonomy" id="412755"/>
    <lineage>
        <taxon>unclassified sequences</taxon>
        <taxon>metagenomes</taxon>
        <taxon>ecological metagenomes</taxon>
    </lineage>
</organism>